<sequence>MVRDKEATKRKLLDAATTEFATYGIAGARVDRIAKNAGANKALIYAYFCSKEELFDKVVEEQVDLAIRTLTITPEDLPGYAGRLFDRYLEHPQLLRLMGWLRLENGFDAAPEAEVRAHADKVAAIQAAQRAGTVPDHFDAEELLSLVVHLSILGFSSPTATRDLVVRAVGRIVGA</sequence>
<dbReference type="Pfam" id="PF17926">
    <property type="entry name" value="TetR_C_21"/>
    <property type="match status" value="1"/>
</dbReference>
<dbReference type="AlphaFoldDB" id="A0A075UYE7"/>
<dbReference type="InterPro" id="IPR041467">
    <property type="entry name" value="Sco4008_C"/>
</dbReference>
<evidence type="ECO:0000256" key="1">
    <source>
        <dbReference type="ARBA" id="ARBA00023125"/>
    </source>
</evidence>
<dbReference type="Gene3D" id="1.10.357.10">
    <property type="entry name" value="Tetracycline Repressor, domain 2"/>
    <property type="match status" value="1"/>
</dbReference>
<dbReference type="Proteomes" id="UP000028492">
    <property type="component" value="Chromosome"/>
</dbReference>
<gene>
    <name evidence="4" type="ORF">AJAP_25805</name>
</gene>
<name>A0A075UYE7_9PSEU</name>
<feature type="DNA-binding region" description="H-T-H motif" evidence="2">
    <location>
        <begin position="29"/>
        <end position="48"/>
    </location>
</feature>
<dbReference type="PROSITE" id="PS50977">
    <property type="entry name" value="HTH_TETR_2"/>
    <property type="match status" value="1"/>
</dbReference>
<protein>
    <recommendedName>
        <fullName evidence="3">HTH tetR-type domain-containing protein</fullName>
    </recommendedName>
</protein>
<dbReference type="EMBL" id="CP008953">
    <property type="protein sequence ID" value="AIG78008.1"/>
    <property type="molecule type" value="Genomic_DNA"/>
</dbReference>
<keyword evidence="1 2" id="KW-0238">DNA-binding</keyword>
<dbReference type="PANTHER" id="PTHR30328:SF54">
    <property type="entry name" value="HTH-TYPE TRANSCRIPTIONAL REPRESSOR SCO4008"/>
    <property type="match status" value="1"/>
</dbReference>
<dbReference type="InterPro" id="IPR036271">
    <property type="entry name" value="Tet_transcr_reg_TetR-rel_C_sf"/>
</dbReference>
<dbReference type="GO" id="GO:0003677">
    <property type="term" value="F:DNA binding"/>
    <property type="evidence" value="ECO:0007669"/>
    <property type="project" value="UniProtKB-UniRule"/>
</dbReference>
<dbReference type="eggNOG" id="COG1309">
    <property type="taxonomic scope" value="Bacteria"/>
</dbReference>
<dbReference type="PRINTS" id="PR00455">
    <property type="entry name" value="HTHTETR"/>
</dbReference>
<dbReference type="SUPFAM" id="SSF48498">
    <property type="entry name" value="Tetracyclin repressor-like, C-terminal domain"/>
    <property type="match status" value="1"/>
</dbReference>
<proteinExistence type="predicted"/>
<reference evidence="4 5" key="1">
    <citation type="journal article" date="2014" name="J. Biotechnol.">
        <title>Complete genome sequence of the actinobacterium Amycolatopsis japonica MG417-CF17(T) (=DSM 44213T) producing (S,S)-N,N'-ethylenediaminedisuccinic acid.</title>
        <authorList>
            <person name="Stegmann E."/>
            <person name="Albersmeier A."/>
            <person name="Spohn M."/>
            <person name="Gert H."/>
            <person name="Weber T."/>
            <person name="Wohlleben W."/>
            <person name="Kalinowski J."/>
            <person name="Ruckert C."/>
        </authorList>
    </citation>
    <scope>NUCLEOTIDE SEQUENCE [LARGE SCALE GENOMIC DNA]</scope>
    <source>
        <strain evidence="5">MG417-CF17 (DSM 44213)</strain>
    </source>
</reference>
<dbReference type="InterPro" id="IPR009057">
    <property type="entry name" value="Homeodomain-like_sf"/>
</dbReference>
<dbReference type="Pfam" id="PF00440">
    <property type="entry name" value="TetR_N"/>
    <property type="match status" value="1"/>
</dbReference>
<dbReference type="HOGENOM" id="CLU_069356_1_2_11"/>
<organism evidence="4 5">
    <name type="scientific">Amycolatopsis japonica</name>
    <dbReference type="NCBI Taxonomy" id="208439"/>
    <lineage>
        <taxon>Bacteria</taxon>
        <taxon>Bacillati</taxon>
        <taxon>Actinomycetota</taxon>
        <taxon>Actinomycetes</taxon>
        <taxon>Pseudonocardiales</taxon>
        <taxon>Pseudonocardiaceae</taxon>
        <taxon>Amycolatopsis</taxon>
        <taxon>Amycolatopsis japonica group</taxon>
    </lineage>
</organism>
<dbReference type="KEGG" id="aja:AJAP_25805"/>
<feature type="domain" description="HTH tetR-type" evidence="3">
    <location>
        <begin position="6"/>
        <end position="66"/>
    </location>
</feature>
<dbReference type="GO" id="GO:0006355">
    <property type="term" value="P:regulation of DNA-templated transcription"/>
    <property type="evidence" value="ECO:0007669"/>
    <property type="project" value="UniProtKB-ARBA"/>
</dbReference>
<dbReference type="SUPFAM" id="SSF46689">
    <property type="entry name" value="Homeodomain-like"/>
    <property type="match status" value="1"/>
</dbReference>
<evidence type="ECO:0000313" key="4">
    <source>
        <dbReference type="EMBL" id="AIG78008.1"/>
    </source>
</evidence>
<keyword evidence="5" id="KW-1185">Reference proteome</keyword>
<dbReference type="RefSeq" id="WP_038515776.1">
    <property type="nucleotide sequence ID" value="NZ_CP008953.1"/>
</dbReference>
<evidence type="ECO:0000256" key="2">
    <source>
        <dbReference type="PROSITE-ProRule" id="PRU00335"/>
    </source>
</evidence>
<dbReference type="InterPro" id="IPR001647">
    <property type="entry name" value="HTH_TetR"/>
</dbReference>
<accession>A0A075UYE7</accession>
<dbReference type="PANTHER" id="PTHR30328">
    <property type="entry name" value="TRANSCRIPTIONAL REPRESSOR"/>
    <property type="match status" value="1"/>
</dbReference>
<evidence type="ECO:0000259" key="3">
    <source>
        <dbReference type="PROSITE" id="PS50977"/>
    </source>
</evidence>
<evidence type="ECO:0000313" key="5">
    <source>
        <dbReference type="Proteomes" id="UP000028492"/>
    </source>
</evidence>
<dbReference type="InterPro" id="IPR050109">
    <property type="entry name" value="HTH-type_TetR-like_transc_reg"/>
</dbReference>